<keyword evidence="4 13" id="KW-0698">rRNA processing</keyword>
<dbReference type="SFLD" id="SFLDS00029">
    <property type="entry name" value="Radical_SAM"/>
    <property type="match status" value="1"/>
</dbReference>
<evidence type="ECO:0000313" key="15">
    <source>
        <dbReference type="EMBL" id="AMW33478.1"/>
    </source>
</evidence>
<dbReference type="GO" id="GO:0046872">
    <property type="term" value="F:metal ion binding"/>
    <property type="evidence" value="ECO:0007669"/>
    <property type="project" value="UniProtKB-KW"/>
</dbReference>
<dbReference type="PROSITE" id="PS51918">
    <property type="entry name" value="RADICAL_SAM"/>
    <property type="match status" value="1"/>
</dbReference>
<keyword evidence="12 13" id="KW-1015">Disulfide bond</keyword>
<evidence type="ECO:0000256" key="5">
    <source>
        <dbReference type="ARBA" id="ARBA00022603"/>
    </source>
</evidence>
<proteinExistence type="inferred from homology"/>
<dbReference type="FunFam" id="3.20.20.70:FF:000014">
    <property type="entry name" value="Probable dual-specificity RNA methyltransferase RlmN"/>
    <property type="match status" value="1"/>
</dbReference>
<evidence type="ECO:0000256" key="13">
    <source>
        <dbReference type="HAMAP-Rule" id="MF_01849"/>
    </source>
</evidence>
<dbReference type="GO" id="GO:0005737">
    <property type="term" value="C:cytoplasm"/>
    <property type="evidence" value="ECO:0007669"/>
    <property type="project" value="UniProtKB-SubCell"/>
</dbReference>
<feature type="binding site" evidence="13">
    <location>
        <position position="119"/>
    </location>
    <ligand>
        <name>[4Fe-4S] cluster</name>
        <dbReference type="ChEBI" id="CHEBI:49883"/>
        <note>4Fe-4S-S-AdoMet</note>
    </ligand>
</feature>
<gene>
    <name evidence="13 15" type="primary">rlmN</name>
    <name evidence="15" type="ORF">NA23_09715</name>
</gene>
<dbReference type="InterPro" id="IPR007197">
    <property type="entry name" value="rSAM"/>
</dbReference>
<evidence type="ECO:0000256" key="10">
    <source>
        <dbReference type="ARBA" id="ARBA00023004"/>
    </source>
</evidence>
<comment type="miscellaneous">
    <text evidence="13">Reaction proceeds by a ping-pong mechanism involving intermediate methylation of a conserved cysteine residue.</text>
</comment>
<dbReference type="GO" id="GO:0002935">
    <property type="term" value="F:tRNA (adenine(37)-C2)-methyltransferase activity"/>
    <property type="evidence" value="ECO:0007669"/>
    <property type="project" value="UniProtKB-UniRule"/>
</dbReference>
<dbReference type="SUPFAM" id="SSF102114">
    <property type="entry name" value="Radical SAM enzymes"/>
    <property type="match status" value="1"/>
</dbReference>
<feature type="active site" description="Proton acceptor" evidence="13">
    <location>
        <position position="95"/>
    </location>
</feature>
<keyword evidence="8 13" id="KW-0819">tRNA processing</keyword>
<dbReference type="Gene3D" id="1.10.150.530">
    <property type="match status" value="1"/>
</dbReference>
<comment type="function">
    <text evidence="13">Specifically methylates position 2 of adenine 2503 in 23S rRNA and position 2 of adenine 37 in tRNAs.</text>
</comment>
<evidence type="ECO:0000256" key="2">
    <source>
        <dbReference type="ARBA" id="ARBA00022485"/>
    </source>
</evidence>
<dbReference type="GO" id="GO:0070475">
    <property type="term" value="P:rRNA base methylation"/>
    <property type="evidence" value="ECO:0007669"/>
    <property type="project" value="UniProtKB-UniRule"/>
</dbReference>
<feature type="binding site" evidence="13">
    <location>
        <begin position="162"/>
        <end position="163"/>
    </location>
    <ligand>
        <name>S-adenosyl-L-methionine</name>
        <dbReference type="ChEBI" id="CHEBI:59789"/>
    </ligand>
</feature>
<dbReference type="Gene3D" id="3.20.20.70">
    <property type="entry name" value="Aldolase class I"/>
    <property type="match status" value="1"/>
</dbReference>
<comment type="subcellular location">
    <subcellularLocation>
        <location evidence="1 13">Cytoplasm</location>
    </subcellularLocation>
</comment>
<dbReference type="InterPro" id="IPR013785">
    <property type="entry name" value="Aldolase_TIM"/>
</dbReference>
<keyword evidence="7 13" id="KW-0949">S-adenosyl-L-methionine</keyword>
<evidence type="ECO:0000256" key="12">
    <source>
        <dbReference type="ARBA" id="ARBA00023157"/>
    </source>
</evidence>
<keyword evidence="5 13" id="KW-0489">Methyltransferase</keyword>
<comment type="catalytic activity">
    <reaction evidence="13">
        <text>adenosine(2503) in 23S rRNA + 2 reduced [2Fe-2S]-[ferredoxin] + 2 S-adenosyl-L-methionine = 2-methyladenosine(2503) in 23S rRNA + 5'-deoxyadenosine + L-methionine + 2 oxidized [2Fe-2S]-[ferredoxin] + S-adenosyl-L-homocysteine</text>
        <dbReference type="Rhea" id="RHEA:42916"/>
        <dbReference type="Rhea" id="RHEA-COMP:10000"/>
        <dbReference type="Rhea" id="RHEA-COMP:10001"/>
        <dbReference type="Rhea" id="RHEA-COMP:10152"/>
        <dbReference type="Rhea" id="RHEA-COMP:10282"/>
        <dbReference type="ChEBI" id="CHEBI:17319"/>
        <dbReference type="ChEBI" id="CHEBI:33737"/>
        <dbReference type="ChEBI" id="CHEBI:33738"/>
        <dbReference type="ChEBI" id="CHEBI:57844"/>
        <dbReference type="ChEBI" id="CHEBI:57856"/>
        <dbReference type="ChEBI" id="CHEBI:59789"/>
        <dbReference type="ChEBI" id="CHEBI:74411"/>
        <dbReference type="ChEBI" id="CHEBI:74497"/>
        <dbReference type="EC" id="2.1.1.192"/>
    </reaction>
</comment>
<dbReference type="SFLD" id="SFLDF00275">
    <property type="entry name" value="adenosine_C2_methyltransferase"/>
    <property type="match status" value="1"/>
</dbReference>
<dbReference type="Pfam" id="PF21016">
    <property type="entry name" value="RlmN_N"/>
    <property type="match status" value="1"/>
</dbReference>
<feature type="binding site" evidence="13">
    <location>
        <position position="194"/>
    </location>
    <ligand>
        <name>S-adenosyl-L-methionine</name>
        <dbReference type="ChEBI" id="CHEBI:59789"/>
    </ligand>
</feature>
<feature type="domain" description="Radical SAM core" evidence="14">
    <location>
        <begin position="101"/>
        <end position="334"/>
    </location>
</feature>
<name>A0AAI8CN04_FERIS</name>
<feature type="binding site" evidence="13">
    <location>
        <position position="293"/>
    </location>
    <ligand>
        <name>S-adenosyl-L-methionine</name>
        <dbReference type="ChEBI" id="CHEBI:59789"/>
    </ligand>
</feature>
<dbReference type="EMBL" id="CP014334">
    <property type="protein sequence ID" value="AMW33478.1"/>
    <property type="molecule type" value="Genomic_DNA"/>
</dbReference>
<evidence type="ECO:0000256" key="4">
    <source>
        <dbReference type="ARBA" id="ARBA00022552"/>
    </source>
</evidence>
<evidence type="ECO:0000313" key="16">
    <source>
        <dbReference type="Proteomes" id="UP000093740"/>
    </source>
</evidence>
<dbReference type="GO" id="GO:0051539">
    <property type="term" value="F:4 iron, 4 sulfur cluster binding"/>
    <property type="evidence" value="ECO:0007669"/>
    <property type="project" value="UniProtKB-UniRule"/>
</dbReference>
<dbReference type="GO" id="GO:0019843">
    <property type="term" value="F:rRNA binding"/>
    <property type="evidence" value="ECO:0007669"/>
    <property type="project" value="UniProtKB-UniRule"/>
</dbReference>
<dbReference type="InterPro" id="IPR004383">
    <property type="entry name" value="rRNA_lsu_MTrfase_RlmN/Cfr"/>
</dbReference>
<dbReference type="GO" id="GO:0030488">
    <property type="term" value="P:tRNA methylation"/>
    <property type="evidence" value="ECO:0007669"/>
    <property type="project" value="UniProtKB-UniRule"/>
</dbReference>
<feature type="binding site" evidence="13">
    <location>
        <position position="115"/>
    </location>
    <ligand>
        <name>[4Fe-4S] cluster</name>
        <dbReference type="ChEBI" id="CHEBI:49883"/>
        <note>4Fe-4S-S-AdoMet</note>
    </ligand>
</feature>
<dbReference type="InterPro" id="IPR040072">
    <property type="entry name" value="Methyltransferase_A"/>
</dbReference>
<comment type="catalytic activity">
    <reaction evidence="13">
        <text>adenosine(37) in tRNA + 2 reduced [2Fe-2S]-[ferredoxin] + 2 S-adenosyl-L-methionine = 2-methyladenosine(37) in tRNA + 5'-deoxyadenosine + L-methionine + 2 oxidized [2Fe-2S]-[ferredoxin] + S-adenosyl-L-homocysteine</text>
        <dbReference type="Rhea" id="RHEA:43332"/>
        <dbReference type="Rhea" id="RHEA-COMP:10000"/>
        <dbReference type="Rhea" id="RHEA-COMP:10001"/>
        <dbReference type="Rhea" id="RHEA-COMP:10162"/>
        <dbReference type="Rhea" id="RHEA-COMP:10485"/>
        <dbReference type="ChEBI" id="CHEBI:17319"/>
        <dbReference type="ChEBI" id="CHEBI:33737"/>
        <dbReference type="ChEBI" id="CHEBI:33738"/>
        <dbReference type="ChEBI" id="CHEBI:57844"/>
        <dbReference type="ChEBI" id="CHEBI:57856"/>
        <dbReference type="ChEBI" id="CHEBI:59789"/>
        <dbReference type="ChEBI" id="CHEBI:74411"/>
        <dbReference type="ChEBI" id="CHEBI:74497"/>
        <dbReference type="EC" id="2.1.1.192"/>
    </reaction>
</comment>
<sequence>MGSVKKNLLDFTYEELVEEFAKLGLEKFRVDQVWDWIFKKKIFDFGEMTNLSKEHRQILAERFYIGIPKLLDMQVSKIDKTTKFLWELDDGNTIESVLLFHPDRVTACISSQVGCPVKCAFCATGQSGYVRNLSAGEIVAQVIAMEKERRVNIGNIVYMGMGEPLLNYNEVVKSVRILNHKKGKNISMRRISISTVGLPEKIVQLANDLPEVKLAISLHAPTNYKRDMIIPLNRRYSVEEIIHAVKEYQKITKNRVTFEYILIREFNDFPDDAEKLAELLKGIGAYVNLIPVNPVQTDSEIRMERPHHWAIERFKQILDKHNIENEIRKEKGTDIDAACGQLRRRHISGGKVNKVKETK</sequence>
<feature type="active site" description="S-methylcysteine intermediate" evidence="13">
    <location>
        <position position="339"/>
    </location>
</feature>
<dbReference type="Pfam" id="PF04055">
    <property type="entry name" value="Radical_SAM"/>
    <property type="match status" value="1"/>
</dbReference>
<evidence type="ECO:0000256" key="3">
    <source>
        <dbReference type="ARBA" id="ARBA00022490"/>
    </source>
</evidence>
<keyword evidence="11 13" id="KW-0411">Iron-sulfur</keyword>
<dbReference type="SMART" id="SM00729">
    <property type="entry name" value="Elp3"/>
    <property type="match status" value="1"/>
</dbReference>
<dbReference type="RefSeq" id="WP_033191684.1">
    <property type="nucleotide sequence ID" value="NZ_CP014334.2"/>
</dbReference>
<dbReference type="PANTHER" id="PTHR30544">
    <property type="entry name" value="23S RRNA METHYLTRANSFERASE"/>
    <property type="match status" value="1"/>
</dbReference>
<dbReference type="GO" id="GO:0070040">
    <property type="term" value="F:rRNA (adenine(2503)-C2-)-methyltransferase activity"/>
    <property type="evidence" value="ECO:0007669"/>
    <property type="project" value="UniProtKB-UniRule"/>
</dbReference>
<dbReference type="NCBIfam" id="TIGR00048">
    <property type="entry name" value="rRNA_mod_RlmN"/>
    <property type="match status" value="1"/>
</dbReference>
<dbReference type="PANTHER" id="PTHR30544:SF5">
    <property type="entry name" value="RADICAL SAM CORE DOMAIN-CONTAINING PROTEIN"/>
    <property type="match status" value="1"/>
</dbReference>
<dbReference type="Proteomes" id="UP000093740">
    <property type="component" value="Chromosome"/>
</dbReference>
<comment type="caution">
    <text evidence="13">Lacks conserved residue(s) required for the propagation of feature annotation.</text>
</comment>
<keyword evidence="9 13" id="KW-0479">Metal-binding</keyword>
<comment type="similarity">
    <text evidence="13">Belongs to the radical SAM superfamily. RlmN family.</text>
</comment>
<dbReference type="EC" id="2.1.1.192" evidence="13"/>
<dbReference type="InterPro" id="IPR048641">
    <property type="entry name" value="RlmN_N"/>
</dbReference>
<evidence type="ECO:0000256" key="7">
    <source>
        <dbReference type="ARBA" id="ARBA00022691"/>
    </source>
</evidence>
<dbReference type="GO" id="GO:0000049">
    <property type="term" value="F:tRNA binding"/>
    <property type="evidence" value="ECO:0007669"/>
    <property type="project" value="UniProtKB-UniRule"/>
</dbReference>
<dbReference type="KEGG" id="fia:NA23_09715"/>
<evidence type="ECO:0000256" key="9">
    <source>
        <dbReference type="ARBA" id="ARBA00022723"/>
    </source>
</evidence>
<dbReference type="InterPro" id="IPR027492">
    <property type="entry name" value="RNA_MTrfase_RlmN"/>
</dbReference>
<reference evidence="15 16" key="1">
    <citation type="journal article" date="2015" name="Stand. Genomic Sci.">
        <title>Genome sequence of a native-feather degrading extremely thermophilic Eubacterium, Fervidobacterium islandicum AW-1.</title>
        <authorList>
            <person name="Lee Y.J."/>
            <person name="Jeong H."/>
            <person name="Park G.S."/>
            <person name="Kwak Y."/>
            <person name="Lee S.J."/>
            <person name="Lee S.J."/>
            <person name="Park M.K."/>
            <person name="Kim J.Y."/>
            <person name="Kang H.K."/>
            <person name="Shin J.H."/>
            <person name="Lee D.W."/>
        </authorList>
    </citation>
    <scope>NUCLEOTIDE SEQUENCE [LARGE SCALE GENOMIC DNA]</scope>
    <source>
        <strain evidence="15 16">AW-1</strain>
    </source>
</reference>
<evidence type="ECO:0000256" key="1">
    <source>
        <dbReference type="ARBA" id="ARBA00004496"/>
    </source>
</evidence>
<dbReference type="HAMAP" id="MF_01849">
    <property type="entry name" value="RNA_methyltr_RlmN"/>
    <property type="match status" value="1"/>
</dbReference>
<protein>
    <recommendedName>
        <fullName evidence="13">Probable dual-specificity RNA methyltransferase RlmN</fullName>
        <ecNumber evidence="13">2.1.1.192</ecNumber>
    </recommendedName>
    <alternativeName>
        <fullName evidence="13">23S rRNA (adenine(2503)-C(2))-methyltransferase</fullName>
    </alternativeName>
    <alternativeName>
        <fullName evidence="13">23S rRNA m2A2503 methyltransferase</fullName>
    </alternativeName>
    <alternativeName>
        <fullName evidence="13">Ribosomal RNA large subunit methyltransferase N</fullName>
    </alternativeName>
    <alternativeName>
        <fullName evidence="13">tRNA (adenine(37)-C(2))-methyltransferase</fullName>
    </alternativeName>
    <alternativeName>
        <fullName evidence="13">tRNA m2A37 methyltransferase</fullName>
    </alternativeName>
</protein>
<dbReference type="PIRSF" id="PIRSF006004">
    <property type="entry name" value="CHP00048"/>
    <property type="match status" value="1"/>
</dbReference>
<dbReference type="InterPro" id="IPR058240">
    <property type="entry name" value="rSAM_sf"/>
</dbReference>
<keyword evidence="2 13" id="KW-0004">4Fe-4S</keyword>
<comment type="cofactor">
    <cofactor evidence="13">
        <name>[4Fe-4S] cluster</name>
        <dbReference type="ChEBI" id="CHEBI:49883"/>
    </cofactor>
    <text evidence="13">Binds 1 [4Fe-4S] cluster. The cluster is coordinated with 3 cysteines and an exchangeable S-adenosyl-L-methionine.</text>
</comment>
<organism evidence="15 16">
    <name type="scientific">Fervidobacterium islandicum</name>
    <dbReference type="NCBI Taxonomy" id="2423"/>
    <lineage>
        <taxon>Bacteria</taxon>
        <taxon>Thermotogati</taxon>
        <taxon>Thermotogota</taxon>
        <taxon>Thermotogae</taxon>
        <taxon>Thermotogales</taxon>
        <taxon>Fervidobacteriaceae</taxon>
        <taxon>Fervidobacterium</taxon>
    </lineage>
</organism>
<evidence type="ECO:0000256" key="11">
    <source>
        <dbReference type="ARBA" id="ARBA00023014"/>
    </source>
</evidence>
<dbReference type="AlphaFoldDB" id="A0AAI8CN04"/>
<feature type="binding site" evidence="13">
    <location>
        <position position="122"/>
    </location>
    <ligand>
        <name>[4Fe-4S] cluster</name>
        <dbReference type="ChEBI" id="CHEBI:49883"/>
        <note>4Fe-4S-S-AdoMet</note>
    </ligand>
</feature>
<evidence type="ECO:0000259" key="14">
    <source>
        <dbReference type="PROSITE" id="PS51918"/>
    </source>
</evidence>
<feature type="binding site" evidence="13">
    <location>
        <begin position="217"/>
        <end position="219"/>
    </location>
    <ligand>
        <name>S-adenosyl-L-methionine</name>
        <dbReference type="ChEBI" id="CHEBI:59789"/>
    </ligand>
</feature>
<dbReference type="CDD" id="cd01335">
    <property type="entry name" value="Radical_SAM"/>
    <property type="match status" value="1"/>
</dbReference>
<dbReference type="InterPro" id="IPR006638">
    <property type="entry name" value="Elp3/MiaA/NifB-like_rSAM"/>
</dbReference>
<keyword evidence="6 13" id="KW-0808">Transferase</keyword>
<keyword evidence="16" id="KW-1185">Reference proteome</keyword>
<evidence type="ECO:0000256" key="8">
    <source>
        <dbReference type="ARBA" id="ARBA00022694"/>
    </source>
</evidence>
<accession>A0AAI8CN04</accession>
<evidence type="ECO:0000256" key="6">
    <source>
        <dbReference type="ARBA" id="ARBA00022679"/>
    </source>
</evidence>
<keyword evidence="3 13" id="KW-0963">Cytoplasm</keyword>
<dbReference type="SFLD" id="SFLDG01062">
    <property type="entry name" value="methyltransferase_(Class_A)"/>
    <property type="match status" value="1"/>
</dbReference>
<keyword evidence="10 13" id="KW-0408">Iron</keyword>